<evidence type="ECO:0000256" key="1">
    <source>
        <dbReference type="SAM" id="MobiDB-lite"/>
    </source>
</evidence>
<accession>D7G796</accession>
<feature type="region of interest" description="Disordered" evidence="1">
    <location>
        <begin position="33"/>
        <end position="56"/>
    </location>
</feature>
<dbReference type="EMBL" id="FN649036">
    <property type="protein sequence ID" value="CBJ27647.1"/>
    <property type="molecule type" value="Genomic_DNA"/>
</dbReference>
<feature type="region of interest" description="Disordered" evidence="1">
    <location>
        <begin position="118"/>
        <end position="151"/>
    </location>
</feature>
<protein>
    <submittedName>
        <fullName evidence="2">Uncharacterized protein</fullName>
    </submittedName>
</protein>
<dbReference type="Proteomes" id="UP000002630">
    <property type="component" value="Linkage Group LG28"/>
</dbReference>
<dbReference type="OrthoDB" id="10641868at2759"/>
<reference evidence="2 3" key="1">
    <citation type="journal article" date="2010" name="Nature">
        <title>The Ectocarpus genome and the independent evolution of multicellularity in brown algae.</title>
        <authorList>
            <person name="Cock J.M."/>
            <person name="Sterck L."/>
            <person name="Rouze P."/>
            <person name="Scornet D."/>
            <person name="Allen A.E."/>
            <person name="Amoutzias G."/>
            <person name="Anthouard V."/>
            <person name="Artiguenave F."/>
            <person name="Aury J.M."/>
            <person name="Badger J.H."/>
            <person name="Beszteri B."/>
            <person name="Billiau K."/>
            <person name="Bonnet E."/>
            <person name="Bothwell J.H."/>
            <person name="Bowler C."/>
            <person name="Boyen C."/>
            <person name="Brownlee C."/>
            <person name="Carrano C.J."/>
            <person name="Charrier B."/>
            <person name="Cho G.Y."/>
            <person name="Coelho S.M."/>
            <person name="Collen J."/>
            <person name="Corre E."/>
            <person name="Da Silva C."/>
            <person name="Delage L."/>
            <person name="Delaroque N."/>
            <person name="Dittami S.M."/>
            <person name="Doulbeau S."/>
            <person name="Elias M."/>
            <person name="Farnham G."/>
            <person name="Gachon C.M."/>
            <person name="Gschloessl B."/>
            <person name="Heesch S."/>
            <person name="Jabbari K."/>
            <person name="Jubin C."/>
            <person name="Kawai H."/>
            <person name="Kimura K."/>
            <person name="Kloareg B."/>
            <person name="Kupper F.C."/>
            <person name="Lang D."/>
            <person name="Le Bail A."/>
            <person name="Leblanc C."/>
            <person name="Lerouge P."/>
            <person name="Lohr M."/>
            <person name="Lopez P.J."/>
            <person name="Martens C."/>
            <person name="Maumus F."/>
            <person name="Michel G."/>
            <person name="Miranda-Saavedra D."/>
            <person name="Morales J."/>
            <person name="Moreau H."/>
            <person name="Motomura T."/>
            <person name="Nagasato C."/>
            <person name="Napoli C.A."/>
            <person name="Nelson D.R."/>
            <person name="Nyvall-Collen P."/>
            <person name="Peters A.F."/>
            <person name="Pommier C."/>
            <person name="Potin P."/>
            <person name="Poulain J."/>
            <person name="Quesneville H."/>
            <person name="Read B."/>
            <person name="Rensing S.A."/>
            <person name="Ritter A."/>
            <person name="Rousvoal S."/>
            <person name="Samanta M."/>
            <person name="Samson G."/>
            <person name="Schroeder D.C."/>
            <person name="Segurens B."/>
            <person name="Strittmatter M."/>
            <person name="Tonon T."/>
            <person name="Tregear J.W."/>
            <person name="Valentin K."/>
            <person name="von Dassow P."/>
            <person name="Yamagishi T."/>
            <person name="Van de Peer Y."/>
            <person name="Wincker P."/>
        </authorList>
    </citation>
    <scope>NUCLEOTIDE SEQUENCE [LARGE SCALE GENOMIC DNA]</scope>
    <source>
        <strain evidence="3">Ec32 / CCAP1310/4</strain>
    </source>
</reference>
<dbReference type="EMBL" id="FN649753">
    <property type="protein sequence ID" value="CBJ27647.1"/>
    <property type="molecule type" value="Genomic_DNA"/>
</dbReference>
<dbReference type="InParanoid" id="D7G796"/>
<evidence type="ECO:0000313" key="3">
    <source>
        <dbReference type="Proteomes" id="UP000002630"/>
    </source>
</evidence>
<evidence type="ECO:0000313" key="2">
    <source>
        <dbReference type="EMBL" id="CBJ27647.1"/>
    </source>
</evidence>
<keyword evidence="3" id="KW-1185">Reference proteome</keyword>
<organism evidence="2 3">
    <name type="scientific">Ectocarpus siliculosus</name>
    <name type="common">Brown alga</name>
    <name type="synonym">Conferva siliculosa</name>
    <dbReference type="NCBI Taxonomy" id="2880"/>
    <lineage>
        <taxon>Eukaryota</taxon>
        <taxon>Sar</taxon>
        <taxon>Stramenopiles</taxon>
        <taxon>Ochrophyta</taxon>
        <taxon>PX clade</taxon>
        <taxon>Phaeophyceae</taxon>
        <taxon>Ectocarpales</taxon>
        <taxon>Ectocarpaceae</taxon>
        <taxon>Ectocarpus</taxon>
    </lineage>
</organism>
<gene>
    <name evidence="2" type="ORF">Esi_0080_0025</name>
</gene>
<sequence length="167" mass="18396">MDHRNGKPSELTNEAAANEAVLAQQAVLEIVAFPPDSGEQEEEQDSGSLERNHSGQLIRRIERERLEEEREVYNIHIAAAASAAADAAVMMGAQNTRMRRLEGVGRGLVERYGLRQRTERSERDVPPPAASAAALASEVQDFEASSKDKQDAEEVYLCLCCLKIGFE</sequence>
<dbReference type="AlphaFoldDB" id="D7G796"/>
<proteinExistence type="predicted"/>
<name>D7G796_ECTSI</name>